<evidence type="ECO:0000313" key="2">
    <source>
        <dbReference type="EMBL" id="GHD39000.1"/>
    </source>
</evidence>
<dbReference type="Proteomes" id="UP000630353">
    <property type="component" value="Unassembled WGS sequence"/>
</dbReference>
<organism evidence="2 3">
    <name type="scientific">Thalassobaculum fulvum</name>
    <dbReference type="NCBI Taxonomy" id="1633335"/>
    <lineage>
        <taxon>Bacteria</taxon>
        <taxon>Pseudomonadati</taxon>
        <taxon>Pseudomonadota</taxon>
        <taxon>Alphaproteobacteria</taxon>
        <taxon>Rhodospirillales</taxon>
        <taxon>Thalassobaculaceae</taxon>
        <taxon>Thalassobaculum</taxon>
    </lineage>
</organism>
<sequence length="67" mass="6757">MVWASIRSTSSAQALGQSCGQTEGTMAGEARASSGMDGRVVRGGAEWKSAEAVGGSRTFAALPLRPG</sequence>
<protein>
    <submittedName>
        <fullName evidence="2">Uncharacterized protein</fullName>
    </submittedName>
</protein>
<reference evidence="2" key="1">
    <citation type="journal article" date="2014" name="Int. J. Syst. Evol. Microbiol.">
        <title>Complete genome sequence of Corynebacterium casei LMG S-19264T (=DSM 44701T), isolated from a smear-ripened cheese.</title>
        <authorList>
            <consortium name="US DOE Joint Genome Institute (JGI-PGF)"/>
            <person name="Walter F."/>
            <person name="Albersmeier A."/>
            <person name="Kalinowski J."/>
            <person name="Ruckert C."/>
        </authorList>
    </citation>
    <scope>NUCLEOTIDE SEQUENCE</scope>
    <source>
        <strain evidence="2">KCTC 42651</strain>
    </source>
</reference>
<dbReference type="EMBL" id="BMZS01000001">
    <property type="protein sequence ID" value="GHD39000.1"/>
    <property type="molecule type" value="Genomic_DNA"/>
</dbReference>
<dbReference type="AlphaFoldDB" id="A0A919CM26"/>
<evidence type="ECO:0000256" key="1">
    <source>
        <dbReference type="SAM" id="MobiDB-lite"/>
    </source>
</evidence>
<dbReference type="PROSITE" id="PS51257">
    <property type="entry name" value="PROKAR_LIPOPROTEIN"/>
    <property type="match status" value="1"/>
</dbReference>
<evidence type="ECO:0000313" key="3">
    <source>
        <dbReference type="Proteomes" id="UP000630353"/>
    </source>
</evidence>
<name>A0A919CM26_9PROT</name>
<feature type="region of interest" description="Disordered" evidence="1">
    <location>
        <begin position="1"/>
        <end position="37"/>
    </location>
</feature>
<accession>A0A919CM26</accession>
<feature type="compositionally biased region" description="Polar residues" evidence="1">
    <location>
        <begin position="1"/>
        <end position="24"/>
    </location>
</feature>
<proteinExistence type="predicted"/>
<keyword evidence="3" id="KW-1185">Reference proteome</keyword>
<comment type="caution">
    <text evidence="2">The sequence shown here is derived from an EMBL/GenBank/DDBJ whole genome shotgun (WGS) entry which is preliminary data.</text>
</comment>
<gene>
    <name evidence="2" type="ORF">GCM10017083_00380</name>
</gene>
<reference evidence="2" key="2">
    <citation type="submission" date="2020-09" db="EMBL/GenBank/DDBJ databases">
        <authorList>
            <person name="Sun Q."/>
            <person name="Kim S."/>
        </authorList>
    </citation>
    <scope>NUCLEOTIDE SEQUENCE</scope>
    <source>
        <strain evidence="2">KCTC 42651</strain>
    </source>
</reference>